<protein>
    <submittedName>
        <fullName evidence="1">Uncharacterized protein</fullName>
    </submittedName>
</protein>
<comment type="caution">
    <text evidence="1">The sequence shown here is derived from an EMBL/GenBank/DDBJ whole genome shotgun (WGS) entry which is preliminary data.</text>
</comment>
<name>A0AAV3Y0H1_9GAST</name>
<dbReference type="Proteomes" id="UP000735302">
    <property type="component" value="Unassembled WGS sequence"/>
</dbReference>
<organism evidence="1 2">
    <name type="scientific">Plakobranchus ocellatus</name>
    <dbReference type="NCBI Taxonomy" id="259542"/>
    <lineage>
        <taxon>Eukaryota</taxon>
        <taxon>Metazoa</taxon>
        <taxon>Spiralia</taxon>
        <taxon>Lophotrochozoa</taxon>
        <taxon>Mollusca</taxon>
        <taxon>Gastropoda</taxon>
        <taxon>Heterobranchia</taxon>
        <taxon>Euthyneura</taxon>
        <taxon>Panpulmonata</taxon>
        <taxon>Sacoglossa</taxon>
        <taxon>Placobranchoidea</taxon>
        <taxon>Plakobranchidae</taxon>
        <taxon>Plakobranchus</taxon>
    </lineage>
</organism>
<dbReference type="AlphaFoldDB" id="A0AAV3Y0H1"/>
<dbReference type="EMBL" id="BLXT01000290">
    <property type="protein sequence ID" value="GFN75708.1"/>
    <property type="molecule type" value="Genomic_DNA"/>
</dbReference>
<evidence type="ECO:0000313" key="2">
    <source>
        <dbReference type="Proteomes" id="UP000735302"/>
    </source>
</evidence>
<gene>
    <name evidence="1" type="ORF">PoB_000221400</name>
</gene>
<proteinExistence type="predicted"/>
<reference evidence="1 2" key="1">
    <citation type="journal article" date="2021" name="Elife">
        <title>Chloroplast acquisition without the gene transfer in kleptoplastic sea slugs, Plakobranchus ocellatus.</title>
        <authorList>
            <person name="Maeda T."/>
            <person name="Takahashi S."/>
            <person name="Yoshida T."/>
            <person name="Shimamura S."/>
            <person name="Takaki Y."/>
            <person name="Nagai Y."/>
            <person name="Toyoda A."/>
            <person name="Suzuki Y."/>
            <person name="Arimoto A."/>
            <person name="Ishii H."/>
            <person name="Satoh N."/>
            <person name="Nishiyama T."/>
            <person name="Hasebe M."/>
            <person name="Maruyama T."/>
            <person name="Minagawa J."/>
            <person name="Obokata J."/>
            <person name="Shigenobu S."/>
        </authorList>
    </citation>
    <scope>NUCLEOTIDE SEQUENCE [LARGE SCALE GENOMIC DNA]</scope>
</reference>
<evidence type="ECO:0000313" key="1">
    <source>
        <dbReference type="EMBL" id="GFN75708.1"/>
    </source>
</evidence>
<accession>A0AAV3Y0H1</accession>
<keyword evidence="2" id="KW-1185">Reference proteome</keyword>
<sequence length="129" mass="14900">MDKLAKAALNRATSSVKLICWSDLKPEVNAYVHTSTPFGEKIGMLRGQTSSTKYSPTWEKTSAKKVKEQVENRRCRSTESLGRLVPFNFYANKNKRTNATAEPFSRRTSWLELEYIYLRYNKNSCANFF</sequence>